<dbReference type="Pfam" id="PF14428">
    <property type="entry name" value="DddA-like"/>
    <property type="match status" value="1"/>
</dbReference>
<dbReference type="InterPro" id="IPR032724">
    <property type="entry name" value="SCP1.201-like"/>
</dbReference>
<evidence type="ECO:0000313" key="1">
    <source>
        <dbReference type="EMBL" id="MFC6092443.1"/>
    </source>
</evidence>
<reference evidence="2" key="1">
    <citation type="journal article" date="2019" name="Int. J. Syst. Evol. Microbiol.">
        <title>The Global Catalogue of Microorganisms (GCM) 10K type strain sequencing project: providing services to taxonomists for standard genome sequencing and annotation.</title>
        <authorList>
            <consortium name="The Broad Institute Genomics Platform"/>
            <consortium name="The Broad Institute Genome Sequencing Center for Infectious Disease"/>
            <person name="Wu L."/>
            <person name="Ma J."/>
        </authorList>
    </citation>
    <scope>NUCLEOTIDE SEQUENCE [LARGE SCALE GENOMIC DNA]</scope>
    <source>
        <strain evidence="2">CGMCC 4.7246</strain>
    </source>
</reference>
<dbReference type="RefSeq" id="WP_380638734.1">
    <property type="nucleotide sequence ID" value="NZ_JBHSQO010000029.1"/>
</dbReference>
<keyword evidence="2" id="KW-1185">Reference proteome</keyword>
<sequence length="109" mass="11804">MCSAVGTVIRTVGNNGLNGSCGGSSPADWPELSVLARHVEVKIAFRLLDRPPGDEVVVMGRKVCGRDPITAGYPYTCDKLLPFLLQEGTTLTVVEDDGTRVTYRGRRPR</sequence>
<accession>A0ABW1PA28</accession>
<organism evidence="1 2">
    <name type="scientific">Saccharothrix lopnurensis</name>
    <dbReference type="NCBI Taxonomy" id="1670621"/>
    <lineage>
        <taxon>Bacteria</taxon>
        <taxon>Bacillati</taxon>
        <taxon>Actinomycetota</taxon>
        <taxon>Actinomycetes</taxon>
        <taxon>Pseudonocardiales</taxon>
        <taxon>Pseudonocardiaceae</taxon>
        <taxon>Saccharothrix</taxon>
    </lineage>
</organism>
<evidence type="ECO:0000313" key="2">
    <source>
        <dbReference type="Proteomes" id="UP001596220"/>
    </source>
</evidence>
<protein>
    <submittedName>
        <fullName evidence="1">DddA-like double-stranded DNA deaminase toxin</fullName>
    </submittedName>
</protein>
<name>A0ABW1PA28_9PSEU</name>
<gene>
    <name evidence="1" type="ORF">ACFP3R_24490</name>
</gene>
<dbReference type="Proteomes" id="UP001596220">
    <property type="component" value="Unassembled WGS sequence"/>
</dbReference>
<comment type="caution">
    <text evidence="1">The sequence shown here is derived from an EMBL/GenBank/DDBJ whole genome shotgun (WGS) entry which is preliminary data.</text>
</comment>
<dbReference type="EMBL" id="JBHSQO010000029">
    <property type="protein sequence ID" value="MFC6092443.1"/>
    <property type="molecule type" value="Genomic_DNA"/>
</dbReference>
<proteinExistence type="predicted"/>